<evidence type="ECO:0000313" key="1">
    <source>
        <dbReference type="Ensembl" id="ENSCAFP00030025966.1"/>
    </source>
</evidence>
<name>A0A8C0NMQ5_CANLF</name>
<reference evidence="1" key="1">
    <citation type="submission" date="2019-03" db="EMBL/GenBank/DDBJ databases">
        <authorList>
            <person name="Warren W.C."/>
            <person name="Johnson G.S."/>
        </authorList>
    </citation>
    <scope>NUCLEOTIDE SEQUENCE [LARGE SCALE GENOMIC DNA]</scope>
    <source>
        <strain evidence="1">Basenji</strain>
    </source>
</reference>
<dbReference type="AlphaFoldDB" id="A0A8C0NMQ5"/>
<evidence type="ECO:0000313" key="2">
    <source>
        <dbReference type="Proteomes" id="UP000694429"/>
    </source>
</evidence>
<dbReference type="Ensembl" id="ENSCAFT00030029798.1">
    <property type="protein sequence ID" value="ENSCAFP00030025966.1"/>
    <property type="gene ID" value="ENSCAFG00030016192.1"/>
</dbReference>
<proteinExistence type="predicted"/>
<sequence>MEKREQLVLTFYNPKVPKLKGNRNYQRITFSFPGLSSSSLSLPHLLLLSGSSVLACLEEEA</sequence>
<accession>A0A8C0NMQ5</accession>
<dbReference type="Proteomes" id="UP000694429">
    <property type="component" value="Chromosome 30"/>
</dbReference>
<organism evidence="1 2">
    <name type="scientific">Canis lupus familiaris</name>
    <name type="common">Dog</name>
    <name type="synonym">Canis familiaris</name>
    <dbReference type="NCBI Taxonomy" id="9615"/>
    <lineage>
        <taxon>Eukaryota</taxon>
        <taxon>Metazoa</taxon>
        <taxon>Chordata</taxon>
        <taxon>Craniata</taxon>
        <taxon>Vertebrata</taxon>
        <taxon>Euteleostomi</taxon>
        <taxon>Mammalia</taxon>
        <taxon>Eutheria</taxon>
        <taxon>Laurasiatheria</taxon>
        <taxon>Carnivora</taxon>
        <taxon>Caniformia</taxon>
        <taxon>Canidae</taxon>
        <taxon>Canis</taxon>
    </lineage>
</organism>
<protein>
    <submittedName>
        <fullName evidence="1">Uncharacterized protein</fullName>
    </submittedName>
</protein>
<reference evidence="1" key="2">
    <citation type="submission" date="2025-08" db="UniProtKB">
        <authorList>
            <consortium name="Ensembl"/>
        </authorList>
    </citation>
    <scope>IDENTIFICATION</scope>
</reference>